<feature type="compositionally biased region" description="Low complexity" evidence="2">
    <location>
        <begin position="1"/>
        <end position="11"/>
    </location>
</feature>
<dbReference type="PANTHER" id="PTHR46936">
    <property type="entry name" value="ARABINOSYLTRANSFERASE XEG113"/>
    <property type="match status" value="1"/>
</dbReference>
<organism evidence="4 5">
    <name type="scientific">Ostreococcus tauri</name>
    <name type="common">Marine green alga</name>
    <dbReference type="NCBI Taxonomy" id="70448"/>
    <lineage>
        <taxon>Eukaryota</taxon>
        <taxon>Viridiplantae</taxon>
        <taxon>Chlorophyta</taxon>
        <taxon>Mamiellophyceae</taxon>
        <taxon>Mamiellales</taxon>
        <taxon>Bathycoccaceae</taxon>
        <taxon>Ostreococcus</taxon>
    </lineage>
</organism>
<dbReference type="PANTHER" id="PTHR46936:SF1">
    <property type="entry name" value="ARABINOSYLTRANSFERASE XEG113"/>
    <property type="match status" value="1"/>
</dbReference>
<reference evidence="5" key="1">
    <citation type="journal article" date="2006" name="Proc. Natl. Acad. Sci. U.S.A.">
        <title>Genome analysis of the smallest free-living eukaryote Ostreococcus tauri unveils many unique features.</title>
        <authorList>
            <person name="Derelle E."/>
            <person name="Ferraz C."/>
            <person name="Rombauts S."/>
            <person name="Rouze P."/>
            <person name="Worden A.Z."/>
            <person name="Robbens S."/>
            <person name="Partensky F."/>
            <person name="Degroeve S."/>
            <person name="Echeynie S."/>
            <person name="Cooke R."/>
            <person name="Saeys Y."/>
            <person name="Wuyts J."/>
            <person name="Jabbari K."/>
            <person name="Bowler C."/>
            <person name="Panaud O."/>
            <person name="Piegu B."/>
            <person name="Ball S.G."/>
            <person name="Ral J.-P."/>
            <person name="Bouget F.-Y."/>
            <person name="Piganeau G."/>
            <person name="De Baets B."/>
            <person name="Picard A."/>
            <person name="Delseny M."/>
            <person name="Demaille J."/>
            <person name="Van de Peer Y."/>
            <person name="Moreau H."/>
        </authorList>
    </citation>
    <scope>NUCLEOTIDE SEQUENCE [LARGE SCALE GENOMIC DNA]</scope>
    <source>
        <strain evidence="5">OTTH 0595 / CCAP 157/2 / RCC745</strain>
    </source>
</reference>
<comment type="caution">
    <text evidence="4">The sequence shown here is derived from an EMBL/GenBank/DDBJ whole genome shotgun (WGS) entry which is preliminary data.</text>
</comment>
<evidence type="ECO:0000259" key="3">
    <source>
        <dbReference type="Pfam" id="PF03407"/>
    </source>
</evidence>
<name>A0A090M5V7_OSTTA</name>
<feature type="domain" description="Nucleotide-diphospho-sugar transferase" evidence="3">
    <location>
        <begin position="164"/>
        <end position="410"/>
    </location>
</feature>
<dbReference type="InParanoid" id="A0A090M5V7"/>
<dbReference type="InterPro" id="IPR005069">
    <property type="entry name" value="Nucl-diP-sugar_transferase"/>
</dbReference>
<feature type="region of interest" description="Disordered" evidence="2">
    <location>
        <begin position="1"/>
        <end position="53"/>
    </location>
</feature>
<dbReference type="GO" id="GO:0052325">
    <property type="term" value="P:cell wall pectin biosynthetic process"/>
    <property type="evidence" value="ECO:0007669"/>
    <property type="project" value="TreeGrafter"/>
</dbReference>
<gene>
    <name evidence="4" type="ORF">OT_ostta11g01630</name>
</gene>
<dbReference type="AlphaFoldDB" id="A0A090M5V7"/>
<dbReference type="GO" id="GO:0052636">
    <property type="term" value="F:arabinosyltransferase activity"/>
    <property type="evidence" value="ECO:0007669"/>
    <property type="project" value="TreeGrafter"/>
</dbReference>
<comment type="similarity">
    <text evidence="1">Belongs to the glycosyltransferase 77 family.</text>
</comment>
<evidence type="ECO:0000256" key="1">
    <source>
        <dbReference type="ARBA" id="ARBA00007033"/>
    </source>
</evidence>
<dbReference type="EMBL" id="CAID01000011">
    <property type="protein sequence ID" value="CEF99630.1"/>
    <property type="molecule type" value="Genomic_DNA"/>
</dbReference>
<accession>A0A090M5V7</accession>
<dbReference type="OrthoDB" id="540503at2759"/>
<dbReference type="Pfam" id="PF03407">
    <property type="entry name" value="Nucleotid_trans"/>
    <property type="match status" value="1"/>
</dbReference>
<keyword evidence="4" id="KW-0808">Transferase</keyword>
<proteinExistence type="inferred from homology"/>
<dbReference type="InterPro" id="IPR053250">
    <property type="entry name" value="Glycosyltransferase_77"/>
</dbReference>
<evidence type="ECO:0000256" key="2">
    <source>
        <dbReference type="SAM" id="MobiDB-lite"/>
    </source>
</evidence>
<dbReference type="GeneID" id="9832421"/>
<sequence>MEGGEVVSSTEVGGGRMNEAGVDAEATREDDAGVVGTPNARGTVIRPPPGPVAIEPEVESVVITDAREMEDFELLDPPVSADTNHEHATADSARPGWMKTMWKARVDALSDEERNELNTKMETVPEELKAIGIEAGDELFVTFGTASVQDFVFNWVAAAKKLNLKPIFVGALDEEMHELCKRASVPSMLLTGRSVLLDRDAKFITGRSKAFKKMGTVKTKFVQDLLDLGIAPILSDADVVWMRDPREVFNNGTFKYADILISSDCIDTVGDRKDDKSCLHVNFNTGVLYIRPTTRAKEFVEKWKHKVATSEIAWMRDQPALNLLVRDGHPPLEVAVRVPADKRGLPGYRSLLFAANNTIRLGVLPVAQFSNGHTFFVQEHHVHHPEDGEPYSVHMTYQYGDTHDYAYGKRQRLRQHGLWYLDDDGDHWSDGKYLTISTSGSWKKFEGKSTIGVDAEAYATAISRHFEEDSVRRVTVRNGLALAKALNRTLVLPPARCYCDKIWNTLAGCRALGAETAHLPFSCPMDHIYNLEGFLKLGIEFREAGFLEDERLSKIIREDVVHVKVGEDAHENSADVVIPRGFTTNDALKALKPVSKHAVIMFDKLDDGSLCGFGSDQEDRDFDEAVEHALIHDQYFCFREAHIKQGKPRSGSGNDGKPWEPRVVERHCGVTEGEQRGKANRGVVSEIMKDPIECSCEWGYKKPTRLSQTECKI</sequence>
<evidence type="ECO:0000313" key="4">
    <source>
        <dbReference type="EMBL" id="CEF99630.1"/>
    </source>
</evidence>
<dbReference type="InterPro" id="IPR029044">
    <property type="entry name" value="Nucleotide-diphossugar_trans"/>
</dbReference>
<protein>
    <submittedName>
        <fullName evidence="4">Nucleotide-diphospho-sugar transferase</fullName>
    </submittedName>
</protein>
<dbReference type="KEGG" id="ota:OT_ostta11g01630"/>
<evidence type="ECO:0000313" key="5">
    <source>
        <dbReference type="Proteomes" id="UP000009170"/>
    </source>
</evidence>
<dbReference type="Gene3D" id="3.90.550.10">
    <property type="entry name" value="Spore Coat Polysaccharide Biosynthesis Protein SpsA, Chain A"/>
    <property type="match status" value="1"/>
</dbReference>
<keyword evidence="5" id="KW-1185">Reference proteome</keyword>
<dbReference type="Proteomes" id="UP000009170">
    <property type="component" value="Unassembled WGS sequence"/>
</dbReference>
<dbReference type="RefSeq" id="XP_022839944.1">
    <property type="nucleotide sequence ID" value="XM_022983006.1"/>
</dbReference>
<reference evidence="4 5" key="2">
    <citation type="journal article" date="2014" name="BMC Genomics">
        <title>An improved genome of the model marine alga Ostreococcus tauri unfolds by assessing Illumina de novo assemblies.</title>
        <authorList>
            <person name="Blanc-Mathieu R."/>
            <person name="Verhelst B."/>
            <person name="Derelle E."/>
            <person name="Rombauts S."/>
            <person name="Bouget F.Y."/>
            <person name="Carre I."/>
            <person name="Chateau A."/>
            <person name="Eyre-Walker A."/>
            <person name="Grimsley N."/>
            <person name="Moreau H."/>
            <person name="Piegu B."/>
            <person name="Rivals E."/>
            <person name="Schackwitz W."/>
            <person name="Van de Peer Y."/>
            <person name="Piganeau G."/>
        </authorList>
    </citation>
    <scope>NUCLEOTIDE SEQUENCE [LARGE SCALE GENOMIC DNA]</scope>
    <source>
        <strain evidence="5">OTTH 0595 / CCAP 157/2 / RCC745</strain>
    </source>
</reference>
<dbReference type="GO" id="GO:0005794">
    <property type="term" value="C:Golgi apparatus"/>
    <property type="evidence" value="ECO:0007669"/>
    <property type="project" value="TreeGrafter"/>
</dbReference>